<dbReference type="PANTHER" id="PTHR47738:SF3">
    <property type="entry name" value="PHOSPHOTRANSFERASE SYSTEM MANNITOL_FRUCTOSE-SPECIFIC IIA DOMAIN CONTAINING PROTEIN"/>
    <property type="match status" value="1"/>
</dbReference>
<dbReference type="SUPFAM" id="SSF55804">
    <property type="entry name" value="Phoshotransferase/anion transport protein"/>
    <property type="match status" value="1"/>
</dbReference>
<dbReference type="RefSeq" id="WP_181730701.1">
    <property type="nucleotide sequence ID" value="NZ_JACEIR010000001.1"/>
</dbReference>
<dbReference type="Gene3D" id="3.40.930.10">
    <property type="entry name" value="Mannitol-specific EII, Chain A"/>
    <property type="match status" value="1"/>
</dbReference>
<dbReference type="PANTHER" id="PTHR47738">
    <property type="entry name" value="PTS SYSTEM FRUCTOSE-LIKE EIIA COMPONENT-RELATED"/>
    <property type="match status" value="1"/>
</dbReference>
<evidence type="ECO:0000313" key="2">
    <source>
        <dbReference type="EMBL" id="MBH8596394.1"/>
    </source>
</evidence>
<feature type="domain" description="PTS EIIA type-2" evidence="1">
    <location>
        <begin position="4"/>
        <end position="151"/>
    </location>
</feature>
<evidence type="ECO:0000313" key="3">
    <source>
        <dbReference type="Proteomes" id="UP000633619"/>
    </source>
</evidence>
<reference evidence="2 3" key="1">
    <citation type="submission" date="2020-12" db="EMBL/GenBank/DDBJ databases">
        <title>WGS of Thermoactinomyces spp.</title>
        <authorList>
            <person name="Cheng K."/>
        </authorList>
    </citation>
    <scope>NUCLEOTIDE SEQUENCE [LARGE SCALE GENOMIC DNA]</scope>
    <source>
        <strain evidence="3">CICC 10671\DSM 43846</strain>
    </source>
</reference>
<sequence>MCELFLDESIILLDIEGETKEEVLKIMADQLVRKGLVKKSFVHAVIQRENQFATGLPTAGASVAIPHTDKEHVKGKAMSIAVLKKPVDFGVMGEDHHTVPVKIVFMLVMDEADSQLILLQKLTKIFGKKEILEEIVRAEDKNTIKKVMKKELDLQ</sequence>
<dbReference type="InterPro" id="IPR002178">
    <property type="entry name" value="PTS_EIIA_type-2_dom"/>
</dbReference>
<organism evidence="2 3">
    <name type="scientific">Thermoactinomyces intermedius</name>
    <dbReference type="NCBI Taxonomy" id="2024"/>
    <lineage>
        <taxon>Bacteria</taxon>
        <taxon>Bacillati</taxon>
        <taxon>Bacillota</taxon>
        <taxon>Bacilli</taxon>
        <taxon>Bacillales</taxon>
        <taxon>Thermoactinomycetaceae</taxon>
        <taxon>Thermoactinomyces</taxon>
    </lineage>
</organism>
<keyword evidence="2" id="KW-0762">Sugar transport</keyword>
<keyword evidence="2" id="KW-0813">Transport</keyword>
<dbReference type="InterPro" id="IPR051541">
    <property type="entry name" value="PTS_SugarTrans_NitroReg"/>
</dbReference>
<keyword evidence="3" id="KW-1185">Reference proteome</keyword>
<dbReference type="PROSITE" id="PS51094">
    <property type="entry name" value="PTS_EIIA_TYPE_2"/>
    <property type="match status" value="1"/>
</dbReference>
<dbReference type="EMBL" id="JAECVW010000015">
    <property type="protein sequence ID" value="MBH8596394.1"/>
    <property type="molecule type" value="Genomic_DNA"/>
</dbReference>
<dbReference type="Proteomes" id="UP000633619">
    <property type="component" value="Unassembled WGS sequence"/>
</dbReference>
<gene>
    <name evidence="2" type="ORF">I8U20_13905</name>
</gene>
<protein>
    <submittedName>
        <fullName evidence="2">PTS sugar transporter subunit IIA</fullName>
    </submittedName>
</protein>
<dbReference type="CDD" id="cd00211">
    <property type="entry name" value="PTS_IIA_fru"/>
    <property type="match status" value="1"/>
</dbReference>
<dbReference type="InterPro" id="IPR016152">
    <property type="entry name" value="PTrfase/Anion_transptr"/>
</dbReference>
<name>A0A8I1AFJ8_THEIN</name>
<dbReference type="AlphaFoldDB" id="A0A8I1AFJ8"/>
<comment type="caution">
    <text evidence="2">The sequence shown here is derived from an EMBL/GenBank/DDBJ whole genome shotgun (WGS) entry which is preliminary data.</text>
</comment>
<accession>A0A8I1AFJ8</accession>
<proteinExistence type="predicted"/>
<dbReference type="Pfam" id="PF00359">
    <property type="entry name" value="PTS_EIIA_2"/>
    <property type="match status" value="1"/>
</dbReference>
<evidence type="ECO:0000259" key="1">
    <source>
        <dbReference type="PROSITE" id="PS51094"/>
    </source>
</evidence>